<evidence type="ECO:0000256" key="1">
    <source>
        <dbReference type="SAM" id="MobiDB-lite"/>
    </source>
</evidence>
<reference evidence="2" key="1">
    <citation type="journal article" date="2023" name="Science">
        <title>Genome structures resolve the early diversification of teleost fishes.</title>
        <authorList>
            <person name="Parey E."/>
            <person name="Louis A."/>
            <person name="Montfort J."/>
            <person name="Bouchez O."/>
            <person name="Roques C."/>
            <person name="Iampietro C."/>
            <person name="Lluch J."/>
            <person name="Castinel A."/>
            <person name="Donnadieu C."/>
            <person name="Desvignes T."/>
            <person name="Floi Bucao C."/>
            <person name="Jouanno E."/>
            <person name="Wen M."/>
            <person name="Mejri S."/>
            <person name="Dirks R."/>
            <person name="Jansen H."/>
            <person name="Henkel C."/>
            <person name="Chen W.J."/>
            <person name="Zahm M."/>
            <person name="Cabau C."/>
            <person name="Klopp C."/>
            <person name="Thompson A.W."/>
            <person name="Robinson-Rechavi M."/>
            <person name="Braasch I."/>
            <person name="Lecointre G."/>
            <person name="Bobe J."/>
            <person name="Postlethwait J.H."/>
            <person name="Berthelot C."/>
            <person name="Roest Crollius H."/>
            <person name="Guiguen Y."/>
        </authorList>
    </citation>
    <scope>NUCLEOTIDE SEQUENCE</scope>
    <source>
        <strain evidence="2">WJC10195</strain>
    </source>
</reference>
<evidence type="ECO:0000313" key="2">
    <source>
        <dbReference type="EMBL" id="KAJ8361254.1"/>
    </source>
</evidence>
<protein>
    <submittedName>
        <fullName evidence="2">Uncharacterized protein</fullName>
    </submittedName>
</protein>
<dbReference type="EMBL" id="JAINUF010000005">
    <property type="protein sequence ID" value="KAJ8361254.1"/>
    <property type="molecule type" value="Genomic_DNA"/>
</dbReference>
<keyword evidence="3" id="KW-1185">Reference proteome</keyword>
<accession>A0A9Q1FMB4</accession>
<proteinExistence type="predicted"/>
<evidence type="ECO:0000313" key="3">
    <source>
        <dbReference type="Proteomes" id="UP001152622"/>
    </source>
</evidence>
<organism evidence="2 3">
    <name type="scientific">Synaphobranchus kaupii</name>
    <name type="common">Kaup's arrowtooth eel</name>
    <dbReference type="NCBI Taxonomy" id="118154"/>
    <lineage>
        <taxon>Eukaryota</taxon>
        <taxon>Metazoa</taxon>
        <taxon>Chordata</taxon>
        <taxon>Craniata</taxon>
        <taxon>Vertebrata</taxon>
        <taxon>Euteleostomi</taxon>
        <taxon>Actinopterygii</taxon>
        <taxon>Neopterygii</taxon>
        <taxon>Teleostei</taxon>
        <taxon>Anguilliformes</taxon>
        <taxon>Synaphobranchidae</taxon>
        <taxon>Synaphobranchus</taxon>
    </lineage>
</organism>
<dbReference type="Proteomes" id="UP001152622">
    <property type="component" value="Chromosome 5"/>
</dbReference>
<dbReference type="AlphaFoldDB" id="A0A9Q1FMB4"/>
<sequence>MRSLLVGRAVVACSSGRIGGLVSVPRMMLALDTSTQAAAFQQVQADDARVRDVSSTHASPLSSPSSSSLPPSLMSAVWRWASTPREVGARRCCGVPLAGQGRWSVYLVEEDWFPGRRSPHCAVPASFPDGGGSVALVLELELELGSRVQYGPARRTGSTGLVASLAVVVACVSSGPPRRRPP</sequence>
<comment type="caution">
    <text evidence="2">The sequence shown here is derived from an EMBL/GenBank/DDBJ whole genome shotgun (WGS) entry which is preliminary data.</text>
</comment>
<feature type="region of interest" description="Disordered" evidence="1">
    <location>
        <begin position="51"/>
        <end position="72"/>
    </location>
</feature>
<name>A0A9Q1FMB4_SYNKA</name>
<feature type="compositionally biased region" description="Low complexity" evidence="1">
    <location>
        <begin position="59"/>
        <end position="72"/>
    </location>
</feature>
<gene>
    <name evidence="2" type="ORF">SKAU_G00177790</name>
</gene>